<evidence type="ECO:0008006" key="16">
    <source>
        <dbReference type="Google" id="ProtNLM"/>
    </source>
</evidence>
<dbReference type="Pfam" id="PF00672">
    <property type="entry name" value="HAMP"/>
    <property type="match status" value="1"/>
</dbReference>
<evidence type="ECO:0000259" key="13">
    <source>
        <dbReference type="PROSITE" id="PS50885"/>
    </source>
</evidence>
<dbReference type="Gene3D" id="1.10.287.950">
    <property type="entry name" value="Methyl-accepting chemotaxis protein"/>
    <property type="match status" value="1"/>
</dbReference>
<evidence type="ECO:0000256" key="3">
    <source>
        <dbReference type="ARBA" id="ARBA00022481"/>
    </source>
</evidence>
<protein>
    <recommendedName>
        <fullName evidence="16">Methyl-accepting chemotaxis protein</fullName>
    </recommendedName>
</protein>
<dbReference type="AlphaFoldDB" id="A0A222FP90"/>
<feature type="domain" description="HAMP" evidence="13">
    <location>
        <begin position="303"/>
        <end position="357"/>
    </location>
</feature>
<evidence type="ECO:0000256" key="10">
    <source>
        <dbReference type="PROSITE-ProRule" id="PRU00284"/>
    </source>
</evidence>
<keyword evidence="5 11" id="KW-0812">Transmembrane</keyword>
<feature type="transmembrane region" description="Helical" evidence="11">
    <location>
        <begin position="281"/>
        <end position="306"/>
    </location>
</feature>
<dbReference type="OrthoDB" id="2489132at2"/>
<dbReference type="SMART" id="SM00283">
    <property type="entry name" value="MA"/>
    <property type="match status" value="1"/>
</dbReference>
<evidence type="ECO:0000256" key="2">
    <source>
        <dbReference type="ARBA" id="ARBA00022475"/>
    </source>
</evidence>
<evidence type="ECO:0000256" key="1">
    <source>
        <dbReference type="ARBA" id="ARBA00004651"/>
    </source>
</evidence>
<name>A0A222FP90_9GAMM</name>
<evidence type="ECO:0000256" key="4">
    <source>
        <dbReference type="ARBA" id="ARBA00022500"/>
    </source>
</evidence>
<keyword evidence="4" id="KW-0145">Chemotaxis</keyword>
<dbReference type="Pfam" id="PF00015">
    <property type="entry name" value="MCPsignal"/>
    <property type="match status" value="1"/>
</dbReference>
<dbReference type="InterPro" id="IPR003660">
    <property type="entry name" value="HAMP_dom"/>
</dbReference>
<dbReference type="FunFam" id="1.10.287.950:FF:000001">
    <property type="entry name" value="Methyl-accepting chemotaxis sensory transducer"/>
    <property type="match status" value="1"/>
</dbReference>
<dbReference type="GO" id="GO:0007165">
    <property type="term" value="P:signal transduction"/>
    <property type="evidence" value="ECO:0007669"/>
    <property type="project" value="UniProtKB-KW"/>
</dbReference>
<dbReference type="GO" id="GO:0006935">
    <property type="term" value="P:chemotaxis"/>
    <property type="evidence" value="ECO:0007669"/>
    <property type="project" value="UniProtKB-KW"/>
</dbReference>
<dbReference type="CDD" id="cd06225">
    <property type="entry name" value="HAMP"/>
    <property type="match status" value="1"/>
</dbReference>
<dbReference type="SMART" id="SM00304">
    <property type="entry name" value="HAMP"/>
    <property type="match status" value="2"/>
</dbReference>
<keyword evidence="3" id="KW-0488">Methylation</keyword>
<sequence>MSLWSRLQLKRKFLLVVAGSLIISIALSTWVSSTLVRDHAVERISNEEIPAVLGSVAGQIALQLETRLAVTRTMANNSFLSRWIADGEQDVDALQQYLRQIQQRERALTAFLVSGDSKNYFTVNGLSRQISASDDWFYSFMRGSDDYSLDLDLDQTTGVPTLFINFRVPNTQVLTGLGLEVRALSQLIDGYRIGEAGRVFLVDANGDMKIRPQSASDLPDDLQRYGLSGQQQSQLLQPSGGAVIEIDEKLMAARHIPSLDWYLVAEIPTQQVFADLNATTAMVVVMNLALIVVFTLLAMWLAASLARPIIRTANMLSSIADGDADLTSRLEVASQDEVGELAQAFNRFMGNMQELMRQLAKTADAVEEASAWVSDSARKSQRNCHDQVDSIAMVATAITEMGATVKEIADNANSTADSSSDSASKAEAGQALVTQTSDEIGVLDQEINDASSAIRSLAKEVDNIGSVLSVISGISEQTNLLALNAAIEAARAGEQGRGFAVVADEVRTLAQKTHQSTQEINQMIARLQDGTQQAVSAMEAGSEQCRQVVDHANEARQALDGVRSAIVAISDRTFQVATATEEQASVVADLNQHIEHINTLAEQTLQTSSETAQSCDERLHSAATDLTDIVRNFRY</sequence>
<feature type="domain" description="Methyl-accepting transducer" evidence="12">
    <location>
        <begin position="362"/>
        <end position="598"/>
    </location>
</feature>
<dbReference type="RefSeq" id="WP_094061217.1">
    <property type="nucleotide sequence ID" value="NZ_CP022530.1"/>
</dbReference>
<dbReference type="CDD" id="cd11386">
    <property type="entry name" value="MCP_signal"/>
    <property type="match status" value="1"/>
</dbReference>
<comment type="similarity">
    <text evidence="9">Belongs to the methyl-accepting chemotaxis (MCP) protein family.</text>
</comment>
<organism evidence="14 15">
    <name type="scientific">Bacterioplanes sanyensis</name>
    <dbReference type="NCBI Taxonomy" id="1249553"/>
    <lineage>
        <taxon>Bacteria</taxon>
        <taxon>Pseudomonadati</taxon>
        <taxon>Pseudomonadota</taxon>
        <taxon>Gammaproteobacteria</taxon>
        <taxon>Oceanospirillales</taxon>
        <taxon>Oceanospirillaceae</taxon>
        <taxon>Bacterioplanes</taxon>
    </lineage>
</organism>
<dbReference type="Gene3D" id="3.30.450.20">
    <property type="entry name" value="PAS domain"/>
    <property type="match status" value="1"/>
</dbReference>
<accession>A0A222FP90</accession>
<dbReference type="PANTHER" id="PTHR32089">
    <property type="entry name" value="METHYL-ACCEPTING CHEMOTAXIS PROTEIN MCPB"/>
    <property type="match status" value="1"/>
</dbReference>
<evidence type="ECO:0000256" key="5">
    <source>
        <dbReference type="ARBA" id="ARBA00022692"/>
    </source>
</evidence>
<dbReference type="InterPro" id="IPR033479">
    <property type="entry name" value="dCache_1"/>
</dbReference>
<evidence type="ECO:0000256" key="11">
    <source>
        <dbReference type="SAM" id="Phobius"/>
    </source>
</evidence>
<evidence type="ECO:0000256" key="6">
    <source>
        <dbReference type="ARBA" id="ARBA00022989"/>
    </source>
</evidence>
<keyword evidence="6 11" id="KW-1133">Transmembrane helix</keyword>
<keyword evidence="15" id="KW-1185">Reference proteome</keyword>
<evidence type="ECO:0000313" key="14">
    <source>
        <dbReference type="EMBL" id="ASP40043.1"/>
    </source>
</evidence>
<dbReference type="PROSITE" id="PS50111">
    <property type="entry name" value="CHEMOTAXIS_TRANSDUC_2"/>
    <property type="match status" value="1"/>
</dbReference>
<evidence type="ECO:0000313" key="15">
    <source>
        <dbReference type="Proteomes" id="UP000202440"/>
    </source>
</evidence>
<dbReference type="Pfam" id="PF02743">
    <property type="entry name" value="dCache_1"/>
    <property type="match status" value="1"/>
</dbReference>
<dbReference type="CDD" id="cd18774">
    <property type="entry name" value="PDC2_HK_sensor"/>
    <property type="match status" value="1"/>
</dbReference>
<proteinExistence type="inferred from homology"/>
<keyword evidence="7 11" id="KW-0472">Membrane</keyword>
<evidence type="ECO:0000256" key="7">
    <source>
        <dbReference type="ARBA" id="ARBA00023136"/>
    </source>
</evidence>
<keyword evidence="8 10" id="KW-0807">Transducer</keyword>
<dbReference type="InterPro" id="IPR004089">
    <property type="entry name" value="MCPsignal_dom"/>
</dbReference>
<reference evidence="14 15" key="1">
    <citation type="submission" date="2017-07" db="EMBL/GenBank/DDBJ databases">
        <title>Annotated genome sequence of Bacterioplanes sanyensis isolated from Red Sea.</title>
        <authorList>
            <person name="Rehman Z.U."/>
        </authorList>
    </citation>
    <scope>NUCLEOTIDE SEQUENCE [LARGE SCALE GENOMIC DNA]</scope>
    <source>
        <strain evidence="14 15">NV9</strain>
    </source>
</reference>
<dbReference type="KEGG" id="bsan:CHH28_15785"/>
<evidence type="ECO:0000256" key="8">
    <source>
        <dbReference type="ARBA" id="ARBA00023224"/>
    </source>
</evidence>
<comment type="subcellular location">
    <subcellularLocation>
        <location evidence="1">Cell membrane</location>
        <topology evidence="1">Multi-pass membrane protein</topology>
    </subcellularLocation>
</comment>
<evidence type="ECO:0000259" key="12">
    <source>
        <dbReference type="PROSITE" id="PS50111"/>
    </source>
</evidence>
<dbReference type="EMBL" id="CP022530">
    <property type="protein sequence ID" value="ASP40043.1"/>
    <property type="molecule type" value="Genomic_DNA"/>
</dbReference>
<gene>
    <name evidence="14" type="ORF">CHH28_15785</name>
</gene>
<dbReference type="PROSITE" id="PS50885">
    <property type="entry name" value="HAMP"/>
    <property type="match status" value="1"/>
</dbReference>
<dbReference type="GO" id="GO:0005886">
    <property type="term" value="C:plasma membrane"/>
    <property type="evidence" value="ECO:0007669"/>
    <property type="project" value="UniProtKB-SubCell"/>
</dbReference>
<keyword evidence="2" id="KW-1003">Cell membrane</keyword>
<dbReference type="Proteomes" id="UP000202440">
    <property type="component" value="Chromosome"/>
</dbReference>
<dbReference type="SUPFAM" id="SSF58104">
    <property type="entry name" value="Methyl-accepting chemotaxis protein (MCP) signaling domain"/>
    <property type="match status" value="1"/>
</dbReference>
<dbReference type="PANTHER" id="PTHR32089:SF39">
    <property type="entry name" value="METHYL-ACCEPTING CHEMOTAXIS PROTEIN HLYB"/>
    <property type="match status" value="1"/>
</dbReference>
<evidence type="ECO:0000256" key="9">
    <source>
        <dbReference type="ARBA" id="ARBA00029447"/>
    </source>
</evidence>